<dbReference type="Gene3D" id="1.20.120.1780">
    <property type="entry name" value="UbiA prenyltransferase"/>
    <property type="match status" value="1"/>
</dbReference>
<comment type="subcellular location">
    <subcellularLocation>
        <location evidence="1">Membrane</location>
        <topology evidence="1">Multi-pass membrane protein</topology>
    </subcellularLocation>
</comment>
<evidence type="ECO:0000313" key="7">
    <source>
        <dbReference type="Proteomes" id="UP000317691"/>
    </source>
</evidence>
<proteinExistence type="predicted"/>
<evidence type="ECO:0000256" key="5">
    <source>
        <dbReference type="SAM" id="Phobius"/>
    </source>
</evidence>
<feature type="transmembrane region" description="Helical" evidence="5">
    <location>
        <begin position="215"/>
        <end position="236"/>
    </location>
</feature>
<name>A0A538TTQ9_UNCEI</name>
<dbReference type="Pfam" id="PF01040">
    <property type="entry name" value="UbiA"/>
    <property type="match status" value="1"/>
</dbReference>
<feature type="transmembrane region" description="Helical" evidence="5">
    <location>
        <begin position="143"/>
        <end position="162"/>
    </location>
</feature>
<dbReference type="GO" id="GO:0016020">
    <property type="term" value="C:membrane"/>
    <property type="evidence" value="ECO:0007669"/>
    <property type="project" value="UniProtKB-SubCell"/>
</dbReference>
<dbReference type="EMBL" id="VBOZ01000005">
    <property type="protein sequence ID" value="TMQ67022.1"/>
    <property type="molecule type" value="Genomic_DNA"/>
</dbReference>
<dbReference type="PANTHER" id="PTHR42723">
    <property type="entry name" value="CHLOROPHYLL SYNTHASE"/>
    <property type="match status" value="1"/>
</dbReference>
<protein>
    <recommendedName>
        <fullName evidence="8">4-hydroxybenzoate polyprenyltransferase</fullName>
    </recommendedName>
</protein>
<gene>
    <name evidence="6" type="ORF">E6K79_00900</name>
</gene>
<comment type="caution">
    <text evidence="6">The sequence shown here is derived from an EMBL/GenBank/DDBJ whole genome shotgun (WGS) entry which is preliminary data.</text>
</comment>
<dbReference type="GO" id="GO:0016765">
    <property type="term" value="F:transferase activity, transferring alkyl or aryl (other than methyl) groups"/>
    <property type="evidence" value="ECO:0007669"/>
    <property type="project" value="InterPro"/>
</dbReference>
<evidence type="ECO:0000256" key="3">
    <source>
        <dbReference type="ARBA" id="ARBA00022989"/>
    </source>
</evidence>
<dbReference type="InterPro" id="IPR050475">
    <property type="entry name" value="Prenyltransferase_related"/>
</dbReference>
<keyword evidence="3 5" id="KW-1133">Transmembrane helix</keyword>
<dbReference type="InterPro" id="IPR000537">
    <property type="entry name" value="UbiA_prenyltransferase"/>
</dbReference>
<feature type="transmembrane region" description="Helical" evidence="5">
    <location>
        <begin position="101"/>
        <end position="131"/>
    </location>
</feature>
<sequence>MASAERARLYWELARPFTLIAPALGMFTGSVIALGAAPPVPLGPWLAAKIALGTLMAAVLNAASNVLNQVTDLEADRLNKPARPIPAGRVSPMEAIRLSGWLYVAAFVLASLVGPQCTLLAGTAAVFTVLYSAPPFRLKAVPYLANLVIAIPRGLLLKVAGWSCVRDFGRLEPWYIGAVFGLFLLGATTTKDFADVRGDSAAGFRTLPVVHGARRAAWITAPFLVLPFLLIPYGVAHGYLTGHPGVLLGLTGLLAAWGSYVVYLMVRRPDDLARTENHPSWTHMYVMMFVAQIGFALAYLIRQGGP</sequence>
<evidence type="ECO:0000256" key="2">
    <source>
        <dbReference type="ARBA" id="ARBA00022692"/>
    </source>
</evidence>
<dbReference type="InterPro" id="IPR044878">
    <property type="entry name" value="UbiA_sf"/>
</dbReference>
<dbReference type="PANTHER" id="PTHR42723:SF1">
    <property type="entry name" value="CHLOROPHYLL SYNTHASE, CHLOROPLASTIC"/>
    <property type="match status" value="1"/>
</dbReference>
<keyword evidence="2 5" id="KW-0812">Transmembrane</keyword>
<feature type="transmembrane region" description="Helical" evidence="5">
    <location>
        <begin position="174"/>
        <end position="194"/>
    </location>
</feature>
<reference evidence="6 7" key="1">
    <citation type="journal article" date="2019" name="Nat. Microbiol.">
        <title>Mediterranean grassland soil C-N compound turnover is dependent on rainfall and depth, and is mediated by genomically divergent microorganisms.</title>
        <authorList>
            <person name="Diamond S."/>
            <person name="Andeer P.F."/>
            <person name="Li Z."/>
            <person name="Crits-Christoph A."/>
            <person name="Burstein D."/>
            <person name="Anantharaman K."/>
            <person name="Lane K.R."/>
            <person name="Thomas B.C."/>
            <person name="Pan C."/>
            <person name="Northen T.R."/>
            <person name="Banfield J.F."/>
        </authorList>
    </citation>
    <scope>NUCLEOTIDE SEQUENCE [LARGE SCALE GENOMIC DNA]</scope>
    <source>
        <strain evidence="6">WS_9</strain>
    </source>
</reference>
<dbReference type="AlphaFoldDB" id="A0A538TTQ9"/>
<organism evidence="6 7">
    <name type="scientific">Eiseniibacteriota bacterium</name>
    <dbReference type="NCBI Taxonomy" id="2212470"/>
    <lineage>
        <taxon>Bacteria</taxon>
        <taxon>Candidatus Eiseniibacteriota</taxon>
    </lineage>
</organism>
<evidence type="ECO:0000313" key="6">
    <source>
        <dbReference type="EMBL" id="TMQ67022.1"/>
    </source>
</evidence>
<feature type="transmembrane region" description="Helical" evidence="5">
    <location>
        <begin position="284"/>
        <end position="301"/>
    </location>
</feature>
<accession>A0A538TTQ9</accession>
<evidence type="ECO:0000256" key="4">
    <source>
        <dbReference type="ARBA" id="ARBA00023136"/>
    </source>
</evidence>
<dbReference type="Gene3D" id="1.10.357.140">
    <property type="entry name" value="UbiA prenyltransferase"/>
    <property type="match status" value="1"/>
</dbReference>
<feature type="transmembrane region" description="Helical" evidence="5">
    <location>
        <begin position="242"/>
        <end position="263"/>
    </location>
</feature>
<keyword evidence="4 5" id="KW-0472">Membrane</keyword>
<evidence type="ECO:0000256" key="1">
    <source>
        <dbReference type="ARBA" id="ARBA00004141"/>
    </source>
</evidence>
<dbReference type="Proteomes" id="UP000317691">
    <property type="component" value="Unassembled WGS sequence"/>
</dbReference>
<feature type="transmembrane region" description="Helical" evidence="5">
    <location>
        <begin position="16"/>
        <end position="37"/>
    </location>
</feature>
<evidence type="ECO:0008006" key="8">
    <source>
        <dbReference type="Google" id="ProtNLM"/>
    </source>
</evidence>